<dbReference type="InterPro" id="IPR010661">
    <property type="entry name" value="RVT_thumb"/>
</dbReference>
<evidence type="ECO:0000259" key="7">
    <source>
        <dbReference type="Pfam" id="PF06817"/>
    </source>
</evidence>
<dbReference type="Pfam" id="PF06817">
    <property type="entry name" value="RVT_thumb"/>
    <property type="match status" value="1"/>
</dbReference>
<sequence>EIRPQRITLQTDITNLNDLQKLLGVINWLKKLLGVTTEMLYPLFELLKGDPNPASP</sequence>
<dbReference type="PANTHER" id="PTHR41694">
    <property type="entry name" value="ENDOGENOUS RETROVIRUS GROUP K MEMBER POL PROTEIN"/>
    <property type="match status" value="1"/>
</dbReference>
<feature type="domain" description="Reverse transcriptase thumb" evidence="7">
    <location>
        <begin position="4"/>
        <end position="56"/>
    </location>
</feature>
<evidence type="ECO:0000256" key="4">
    <source>
        <dbReference type="ARBA" id="ARBA00022759"/>
    </source>
</evidence>
<evidence type="ECO:0000313" key="8">
    <source>
        <dbReference type="EMBL" id="NXA37992.1"/>
    </source>
</evidence>
<evidence type="ECO:0000256" key="6">
    <source>
        <dbReference type="ARBA" id="ARBA00022918"/>
    </source>
</evidence>
<keyword evidence="1" id="KW-0808">Transferase</keyword>
<dbReference type="GO" id="GO:0016787">
    <property type="term" value="F:hydrolase activity"/>
    <property type="evidence" value="ECO:0007669"/>
    <property type="project" value="UniProtKB-KW"/>
</dbReference>
<proteinExistence type="predicted"/>
<gene>
    <name evidence="8" type="primary">Hervk_0</name>
    <name evidence="8" type="ORF">EUDELE_R14716</name>
</gene>
<evidence type="ECO:0000313" key="9">
    <source>
        <dbReference type="Proteomes" id="UP000533954"/>
    </source>
</evidence>
<keyword evidence="9" id="KW-1185">Reference proteome</keyword>
<evidence type="ECO:0000256" key="2">
    <source>
        <dbReference type="ARBA" id="ARBA00022695"/>
    </source>
</evidence>
<dbReference type="SUPFAM" id="SSF56672">
    <property type="entry name" value="DNA/RNA polymerases"/>
    <property type="match status" value="1"/>
</dbReference>
<name>A0A7K7VBQ9_EUDEL</name>
<evidence type="ECO:0000256" key="1">
    <source>
        <dbReference type="ARBA" id="ARBA00022679"/>
    </source>
</evidence>
<reference evidence="8 9" key="1">
    <citation type="submission" date="2019-09" db="EMBL/GenBank/DDBJ databases">
        <title>Bird 10,000 Genomes (B10K) Project - Family phase.</title>
        <authorList>
            <person name="Zhang G."/>
        </authorList>
    </citation>
    <scope>NUCLEOTIDE SEQUENCE [LARGE SCALE GENOMIC DNA]</scope>
    <source>
        <strain evidence="8">B10K-LSUMZ-16893</strain>
    </source>
</reference>
<dbReference type="GO" id="GO:0003964">
    <property type="term" value="F:RNA-directed DNA polymerase activity"/>
    <property type="evidence" value="ECO:0007669"/>
    <property type="project" value="UniProtKB-KW"/>
</dbReference>
<organism evidence="8 9">
    <name type="scientific">Eudromia elegans</name>
    <name type="common">Elegant crested-tinamou</name>
    <dbReference type="NCBI Taxonomy" id="8805"/>
    <lineage>
        <taxon>Eukaryota</taxon>
        <taxon>Metazoa</taxon>
        <taxon>Chordata</taxon>
        <taxon>Craniata</taxon>
        <taxon>Vertebrata</taxon>
        <taxon>Euteleostomi</taxon>
        <taxon>Archelosauria</taxon>
        <taxon>Archosauria</taxon>
        <taxon>Dinosauria</taxon>
        <taxon>Saurischia</taxon>
        <taxon>Theropoda</taxon>
        <taxon>Coelurosauria</taxon>
        <taxon>Aves</taxon>
        <taxon>Palaeognathae</taxon>
        <taxon>Tinamiformes</taxon>
        <taxon>Tinamidae</taxon>
        <taxon>Eudromia</taxon>
    </lineage>
</organism>
<feature type="non-terminal residue" evidence="8">
    <location>
        <position position="56"/>
    </location>
</feature>
<keyword evidence="2" id="KW-0548">Nucleotidyltransferase</keyword>
<dbReference type="Gene3D" id="3.30.70.270">
    <property type="match status" value="1"/>
</dbReference>
<dbReference type="PANTHER" id="PTHR41694:SF3">
    <property type="entry name" value="RNA-DIRECTED DNA POLYMERASE-RELATED"/>
    <property type="match status" value="1"/>
</dbReference>
<dbReference type="Proteomes" id="UP000533954">
    <property type="component" value="Unassembled WGS sequence"/>
</dbReference>
<evidence type="ECO:0000256" key="5">
    <source>
        <dbReference type="ARBA" id="ARBA00022801"/>
    </source>
</evidence>
<keyword evidence="6" id="KW-0695">RNA-directed DNA polymerase</keyword>
<keyword evidence="3" id="KW-0540">Nuclease</keyword>
<evidence type="ECO:0000256" key="3">
    <source>
        <dbReference type="ARBA" id="ARBA00022722"/>
    </source>
</evidence>
<comment type="caution">
    <text evidence="8">The sequence shown here is derived from an EMBL/GenBank/DDBJ whole genome shotgun (WGS) entry which is preliminary data.</text>
</comment>
<keyword evidence="5" id="KW-0378">Hydrolase</keyword>
<dbReference type="AlphaFoldDB" id="A0A7K7VBQ9"/>
<dbReference type="GO" id="GO:0004519">
    <property type="term" value="F:endonuclease activity"/>
    <property type="evidence" value="ECO:0007669"/>
    <property type="project" value="UniProtKB-KW"/>
</dbReference>
<dbReference type="EMBL" id="VZSX01000070">
    <property type="protein sequence ID" value="NXA37992.1"/>
    <property type="molecule type" value="Genomic_DNA"/>
</dbReference>
<dbReference type="InterPro" id="IPR043502">
    <property type="entry name" value="DNA/RNA_pol_sf"/>
</dbReference>
<keyword evidence="4" id="KW-0255">Endonuclease</keyword>
<protein>
    <submittedName>
        <fullName evidence="8">PO113 protein</fullName>
    </submittedName>
</protein>
<dbReference type="GO" id="GO:0035613">
    <property type="term" value="F:RNA stem-loop binding"/>
    <property type="evidence" value="ECO:0007669"/>
    <property type="project" value="TreeGrafter"/>
</dbReference>
<accession>A0A7K7VBQ9</accession>
<feature type="non-terminal residue" evidence="8">
    <location>
        <position position="1"/>
    </location>
</feature>
<dbReference type="InterPro" id="IPR043128">
    <property type="entry name" value="Rev_trsase/Diguanyl_cyclase"/>
</dbReference>
<dbReference type="OrthoDB" id="422540at2759"/>